<dbReference type="AlphaFoldDB" id="A0A4P9WQZ6"/>
<dbReference type="Gene3D" id="2.70.9.20">
    <property type="entry name" value="Major capsid protein Vp54"/>
    <property type="match status" value="1"/>
</dbReference>
<evidence type="ECO:0000313" key="3">
    <source>
        <dbReference type="EMBL" id="RKO93306.1"/>
    </source>
</evidence>
<dbReference type="InterPro" id="IPR016112">
    <property type="entry name" value="VP_dsDNA_II"/>
</dbReference>
<proteinExistence type="predicted"/>
<sequence length="406" mass="45438">MSSGGLLQLVAYGSQDVYISGSPQITFFRVVYRRHTNFAMESMEQSFTGNADFGRKVTCLVARNGDLIHKAYLEIDLPALTANSGQTVAWTRNIGHVLISEISVEIGGAIIDKHYSNWLTIYNELTQVAEKEDGFNVLIGNTAALTTPAATIPAAELYVPLIFWFNRNPGLALPLIALMYHDVKINISFRPAVECYVTSDNHPLATIPVLQNVSLYIDYIFLDAPERRMFSQMNHENLIEQLQFDREESYSNASIMQKLNFSHPTKELIWVIQPDVNVVSGVNRWMDFTDNGTGPNPYAGNDPLVDAKIQLNTHDRISTRAAAYFNLLQAYYHHSRCPSTGIYLYSFTLEPEKHQPSGSINMSRIEGVNLKMTLSTGTSPVRVYPYAVNYNVLRITSGMGGLAYTN</sequence>
<dbReference type="InterPro" id="IPR031654">
    <property type="entry name" value="Capsid_N"/>
</dbReference>
<dbReference type="EMBL" id="KZ994293">
    <property type="protein sequence ID" value="RKO93306.1"/>
    <property type="molecule type" value="Genomic_DNA"/>
</dbReference>
<accession>A0A4P9WQZ6</accession>
<dbReference type="SUPFAM" id="SSF49749">
    <property type="entry name" value="Group II dsDNA viruses VP"/>
    <property type="match status" value="2"/>
</dbReference>
<dbReference type="Proteomes" id="UP000269721">
    <property type="component" value="Unassembled WGS sequence"/>
</dbReference>
<dbReference type="OrthoDB" id="2123341at2759"/>
<evidence type="ECO:0000259" key="2">
    <source>
        <dbReference type="Pfam" id="PF16903"/>
    </source>
</evidence>
<dbReference type="GO" id="GO:0005198">
    <property type="term" value="F:structural molecule activity"/>
    <property type="evidence" value="ECO:0007669"/>
    <property type="project" value="InterPro"/>
</dbReference>
<name>A0A4P9WQZ6_9FUNG</name>
<dbReference type="InterPro" id="IPR007542">
    <property type="entry name" value="MCP_C"/>
</dbReference>
<dbReference type="InterPro" id="IPR038519">
    <property type="entry name" value="MCP_C_sf"/>
</dbReference>
<evidence type="ECO:0000259" key="1">
    <source>
        <dbReference type="Pfam" id="PF04451"/>
    </source>
</evidence>
<gene>
    <name evidence="3" type="ORF">BDK51DRAFT_40368</name>
</gene>
<protein>
    <submittedName>
        <fullName evidence="3">Large eukaryotic DNA virus major capsid protein-domain-containing protein</fullName>
    </submittedName>
</protein>
<organism evidence="3 4">
    <name type="scientific">Blyttiomyces helicus</name>
    <dbReference type="NCBI Taxonomy" id="388810"/>
    <lineage>
        <taxon>Eukaryota</taxon>
        <taxon>Fungi</taxon>
        <taxon>Fungi incertae sedis</taxon>
        <taxon>Chytridiomycota</taxon>
        <taxon>Chytridiomycota incertae sedis</taxon>
        <taxon>Chytridiomycetes</taxon>
        <taxon>Chytridiomycetes incertae sedis</taxon>
        <taxon>Blyttiomyces</taxon>
    </lineage>
</organism>
<evidence type="ECO:0000313" key="4">
    <source>
        <dbReference type="Proteomes" id="UP000269721"/>
    </source>
</evidence>
<reference evidence="4" key="1">
    <citation type="journal article" date="2018" name="Nat. Microbiol.">
        <title>Leveraging single-cell genomics to expand the fungal tree of life.</title>
        <authorList>
            <person name="Ahrendt S.R."/>
            <person name="Quandt C.A."/>
            <person name="Ciobanu D."/>
            <person name="Clum A."/>
            <person name="Salamov A."/>
            <person name="Andreopoulos B."/>
            <person name="Cheng J.F."/>
            <person name="Woyke T."/>
            <person name="Pelin A."/>
            <person name="Henrissat B."/>
            <person name="Reynolds N.K."/>
            <person name="Benny G.L."/>
            <person name="Smith M.E."/>
            <person name="James T.Y."/>
            <person name="Grigoriev I.V."/>
        </authorList>
    </citation>
    <scope>NUCLEOTIDE SEQUENCE [LARGE SCALE GENOMIC DNA]</scope>
</reference>
<dbReference type="Gene3D" id="2.70.9.10">
    <property type="entry name" value="Adenovirus Type 2 Hexon, domain 4"/>
    <property type="match status" value="1"/>
</dbReference>
<feature type="domain" description="Major capsid protein N-terminal" evidence="2">
    <location>
        <begin position="26"/>
        <end position="223"/>
    </location>
</feature>
<dbReference type="Pfam" id="PF16903">
    <property type="entry name" value="Capsid_N"/>
    <property type="match status" value="1"/>
</dbReference>
<feature type="domain" description="Major capsid protein C-terminal" evidence="1">
    <location>
        <begin position="226"/>
        <end position="401"/>
    </location>
</feature>
<dbReference type="Pfam" id="PF04451">
    <property type="entry name" value="Capsid_NCLDV"/>
    <property type="match status" value="1"/>
</dbReference>
<keyword evidence="4" id="KW-1185">Reference proteome</keyword>